<dbReference type="Gene3D" id="3.80.10.10">
    <property type="entry name" value="Ribonuclease Inhibitor"/>
    <property type="match status" value="1"/>
</dbReference>
<feature type="compositionally biased region" description="Acidic residues" evidence="2">
    <location>
        <begin position="505"/>
        <end position="514"/>
    </location>
</feature>
<organism evidence="3 4">
    <name type="scientific">Ceratopteris richardii</name>
    <name type="common">Triangle waterfern</name>
    <dbReference type="NCBI Taxonomy" id="49495"/>
    <lineage>
        <taxon>Eukaryota</taxon>
        <taxon>Viridiplantae</taxon>
        <taxon>Streptophyta</taxon>
        <taxon>Embryophyta</taxon>
        <taxon>Tracheophyta</taxon>
        <taxon>Polypodiopsida</taxon>
        <taxon>Polypodiidae</taxon>
        <taxon>Polypodiales</taxon>
        <taxon>Pteridineae</taxon>
        <taxon>Pteridaceae</taxon>
        <taxon>Parkerioideae</taxon>
        <taxon>Ceratopteris</taxon>
    </lineage>
</organism>
<evidence type="ECO:0000313" key="3">
    <source>
        <dbReference type="EMBL" id="KAH7429277.1"/>
    </source>
</evidence>
<reference evidence="3" key="1">
    <citation type="submission" date="2021-08" db="EMBL/GenBank/DDBJ databases">
        <title>WGS assembly of Ceratopteris richardii.</title>
        <authorList>
            <person name="Marchant D.B."/>
            <person name="Chen G."/>
            <person name="Jenkins J."/>
            <person name="Shu S."/>
            <person name="Leebens-Mack J."/>
            <person name="Grimwood J."/>
            <person name="Schmutz J."/>
            <person name="Soltis P."/>
            <person name="Soltis D."/>
            <person name="Chen Z.-H."/>
        </authorList>
    </citation>
    <scope>NUCLEOTIDE SEQUENCE</scope>
    <source>
        <strain evidence="3">Whitten #5841</strain>
        <tissue evidence="3">Leaf</tissue>
    </source>
</reference>
<dbReference type="SUPFAM" id="SSF52047">
    <property type="entry name" value="RNI-like"/>
    <property type="match status" value="1"/>
</dbReference>
<feature type="repeat" description="TPR" evidence="1">
    <location>
        <begin position="252"/>
        <end position="285"/>
    </location>
</feature>
<dbReference type="AlphaFoldDB" id="A0A8T2U0N6"/>
<feature type="repeat" description="TPR" evidence="1">
    <location>
        <begin position="169"/>
        <end position="202"/>
    </location>
</feature>
<gene>
    <name evidence="3" type="ORF">KP509_09G039700</name>
</gene>
<dbReference type="InterPro" id="IPR032675">
    <property type="entry name" value="LRR_dom_sf"/>
</dbReference>
<dbReference type="GO" id="GO:0009933">
    <property type="term" value="P:meristem structural organization"/>
    <property type="evidence" value="ECO:0007669"/>
    <property type="project" value="InterPro"/>
</dbReference>
<dbReference type="GO" id="GO:0005634">
    <property type="term" value="C:nucleus"/>
    <property type="evidence" value="ECO:0007669"/>
    <property type="project" value="InterPro"/>
</dbReference>
<dbReference type="PANTHER" id="PTHR47684">
    <property type="entry name" value="PROTEIN TONSOKU"/>
    <property type="match status" value="1"/>
</dbReference>
<protein>
    <submittedName>
        <fullName evidence="3">Uncharacterized protein</fullName>
    </submittedName>
</protein>
<dbReference type="SMART" id="SM00028">
    <property type="entry name" value="TPR"/>
    <property type="match status" value="7"/>
</dbReference>
<dbReference type="EMBL" id="CM035414">
    <property type="protein sequence ID" value="KAH7429277.1"/>
    <property type="molecule type" value="Genomic_DNA"/>
</dbReference>
<dbReference type="SUPFAM" id="SSF48452">
    <property type="entry name" value="TPR-like"/>
    <property type="match status" value="1"/>
</dbReference>
<dbReference type="GO" id="GO:0040029">
    <property type="term" value="P:epigenetic regulation of gene expression"/>
    <property type="evidence" value="ECO:0007669"/>
    <property type="project" value="InterPro"/>
</dbReference>
<dbReference type="SMART" id="SM00368">
    <property type="entry name" value="LRR_RI"/>
    <property type="match status" value="3"/>
</dbReference>
<dbReference type="Pfam" id="PF13424">
    <property type="entry name" value="TPR_12"/>
    <property type="match status" value="1"/>
</dbReference>
<dbReference type="InterPro" id="IPR019734">
    <property type="entry name" value="TPR_rpt"/>
</dbReference>
<dbReference type="Pfam" id="PF13374">
    <property type="entry name" value="TPR_10"/>
    <property type="match status" value="1"/>
</dbReference>
<dbReference type="OrthoDB" id="626167at2759"/>
<evidence type="ECO:0000256" key="2">
    <source>
        <dbReference type="SAM" id="MobiDB-lite"/>
    </source>
</evidence>
<sequence length="1105" mass="124862">MRGKKDLEIAKAGYREAVERGDREEQARWANQVGHACKERGQYVEALKWFRLDYDISSKRKSVDVTHQGNLMPTCQSLGEIYFRLNDYEEALIFQKKHFQLAEETDNLVEQQRASTQLGRTYLEMYEQKDEFSALENAKEFFKLSMEIARTLKENPPSRDSPSFVKELVDAYNNMGLLMTVIEDHRQAVSYFEQGLQLCDEEELRENDDARSRLHHNLGRIYTEKRDWEKAKYHTQTDISICQKIPHPQGEAKGFINLGEMHFKRQRYEDATRCFERALHIAQSLEDEDDLVLTAQKNLNVVKEAEEKLLKLAVGEQQLKRLQRKRLMETNVRSNHRNEEYKLLIELISLAEYLQAWEKHLKFAKSLKSIVKELGDMEKLGDAMETVGESYYSLKKFLKAKKWILKSFDLCKRIGHLEGQCVAMINYGNTLDSLEDWEQALKAYKDAYKIARSQGRTKMLSQQISALENLQYCYLVRMKSISDAKTIQSKLQALKELKDKEDAAGEEEYCSETDSESKNPSAAQHQIDKHNQKTQNSIFNECAVVADSSEEDDVGVSPVSVTPEKVIRSSGHSASHVSVRTPLRVFNCEETKYSGKVQVLKRKSTPEKEERNLNLSNQENRSVKRPRVMVLDEEELQDFVSAADIGSETHASLDANKKQEISELESGKSGSLICGLNEEVRKCSGLGELQSLLEGQTDNFTAGNQSLNGIPPANKVEKIPESVTVHMGDQMIMINLQQRRKDSTGMETIDWLKREIVESYSSRNPTGLKPMLWHLMLKGRILHPSETLSRALVEYDDSDTLEANVDCWVPVPLLERYQLFCKLYQQEINANLAASLRESRSLEDKICASDCNLDDNCACPLLMALSGDGTFSHLDLSHNLLGSQSMNKIQKLIAASNQPNLGLILDLHGNCLGPVSIAQICECPVTLSRLEVLNLSGNRLTDAAARFIANLIKNSQALEVLQLHDCGLTTRSIQKIVAAVQSNSPLVKLALGENRPISNSSLAGLIDKLSQLSNFLELDISGIIVDKVGAESLGKLLKSSQLNIVESSVQKDDSHVVGACVRTILKLETSHGSPNWTVHLPRSCELCTDTSKKCILCIDNDQDFR</sequence>
<dbReference type="OMA" id="NCRDASK"/>
<keyword evidence="1" id="KW-0802">TPR repeat</keyword>
<dbReference type="InterPro" id="IPR044227">
    <property type="entry name" value="TONSOKU"/>
</dbReference>
<dbReference type="Pfam" id="PF13181">
    <property type="entry name" value="TPR_8"/>
    <property type="match status" value="1"/>
</dbReference>
<evidence type="ECO:0000313" key="4">
    <source>
        <dbReference type="Proteomes" id="UP000825935"/>
    </source>
</evidence>
<dbReference type="Gene3D" id="1.25.40.10">
    <property type="entry name" value="Tetratricopeptide repeat domain"/>
    <property type="match status" value="2"/>
</dbReference>
<dbReference type="PROSITE" id="PS50005">
    <property type="entry name" value="TPR"/>
    <property type="match status" value="2"/>
</dbReference>
<proteinExistence type="predicted"/>
<feature type="region of interest" description="Disordered" evidence="2">
    <location>
        <begin position="505"/>
        <end position="533"/>
    </location>
</feature>
<dbReference type="InterPro" id="IPR011990">
    <property type="entry name" value="TPR-like_helical_dom_sf"/>
</dbReference>
<name>A0A8T2U0N6_CERRI</name>
<dbReference type="Proteomes" id="UP000825935">
    <property type="component" value="Chromosome 9"/>
</dbReference>
<dbReference type="GO" id="GO:0072423">
    <property type="term" value="P:response to DNA damage checkpoint signaling"/>
    <property type="evidence" value="ECO:0007669"/>
    <property type="project" value="InterPro"/>
</dbReference>
<dbReference type="SUPFAM" id="SSF81901">
    <property type="entry name" value="HCP-like"/>
    <property type="match status" value="1"/>
</dbReference>
<accession>A0A8T2U0N6</accession>
<evidence type="ECO:0000256" key="1">
    <source>
        <dbReference type="PROSITE-ProRule" id="PRU00339"/>
    </source>
</evidence>
<comment type="caution">
    <text evidence="3">The sequence shown here is derived from an EMBL/GenBank/DDBJ whole genome shotgun (WGS) entry which is preliminary data.</text>
</comment>
<keyword evidence="4" id="KW-1185">Reference proteome</keyword>
<dbReference type="PANTHER" id="PTHR47684:SF1">
    <property type="entry name" value="PROTEIN TONSOKU"/>
    <property type="match status" value="1"/>
</dbReference>